<dbReference type="eggNOG" id="KOG3299">
    <property type="taxonomic scope" value="Eukaryota"/>
</dbReference>
<evidence type="ECO:0000313" key="2">
    <source>
        <dbReference type="EMBL" id="EMC93047.1"/>
    </source>
</evidence>
<sequence>MSAGELQALLRFLSQDAKVPLATAMSKVKDLQKASLDSPEKLAKVKHTDIAVLFTDEKVAKQIISAAKRVSKKRAAGDDAALSPAKKKRHDFSAGPPSGPLDLEASIALPVSTASEEELSNAVVHSNRAPLVLAFTVTLLKHTMPEQPLSSRLSLAQAYVSTTSRSRAVSLGIQTLDKAEIEAEERLAEGQPSVSIMGKGLRVLRRWGYEWNQPAEGEPKSKSQTDETDDEPDTQDQSNRPPALWALDLEALRKSNRSDIASANIAAGNHSKLPIYTPQSARAYLLKSFDSVDPSGKKPSAAARVERKASNLGHLLRTIELLYDSWAKVLEPEELEKRTWGWYVKVRPAVEDGVAGWGGKNEIKLSDILALRKQQ</sequence>
<dbReference type="KEGG" id="bcom:BAUCODRAFT_76812"/>
<dbReference type="RefSeq" id="XP_007679923.1">
    <property type="nucleotide sequence ID" value="XM_007681733.1"/>
</dbReference>
<dbReference type="GeneID" id="19117047"/>
<feature type="region of interest" description="Disordered" evidence="1">
    <location>
        <begin position="212"/>
        <end position="243"/>
    </location>
</feature>
<keyword evidence="3" id="KW-1185">Reference proteome</keyword>
<dbReference type="Proteomes" id="UP000011761">
    <property type="component" value="Unassembled WGS sequence"/>
</dbReference>
<dbReference type="OMA" id="ELDKRAW"/>
<evidence type="ECO:0008006" key="4">
    <source>
        <dbReference type="Google" id="ProtNLM"/>
    </source>
</evidence>
<evidence type="ECO:0000313" key="3">
    <source>
        <dbReference type="Proteomes" id="UP000011761"/>
    </source>
</evidence>
<dbReference type="HOGENOM" id="CLU_031573_1_0_1"/>
<dbReference type="STRING" id="717646.M2LG83"/>
<accession>M2LG83</accession>
<evidence type="ECO:0000256" key="1">
    <source>
        <dbReference type="SAM" id="MobiDB-lite"/>
    </source>
</evidence>
<gene>
    <name evidence="2" type="ORF">BAUCODRAFT_76812</name>
</gene>
<reference evidence="2 3" key="1">
    <citation type="journal article" date="2012" name="PLoS Pathog.">
        <title>Diverse lifestyles and strategies of plant pathogenesis encoded in the genomes of eighteen Dothideomycetes fungi.</title>
        <authorList>
            <person name="Ohm R.A."/>
            <person name="Feau N."/>
            <person name="Henrissat B."/>
            <person name="Schoch C.L."/>
            <person name="Horwitz B.A."/>
            <person name="Barry K.W."/>
            <person name="Condon B.J."/>
            <person name="Copeland A.C."/>
            <person name="Dhillon B."/>
            <person name="Glaser F."/>
            <person name="Hesse C.N."/>
            <person name="Kosti I."/>
            <person name="LaButti K."/>
            <person name="Lindquist E.A."/>
            <person name="Lucas S."/>
            <person name="Salamov A.A."/>
            <person name="Bradshaw R.E."/>
            <person name="Ciuffetti L."/>
            <person name="Hamelin R.C."/>
            <person name="Kema G.H.J."/>
            <person name="Lawrence C."/>
            <person name="Scott J.A."/>
            <person name="Spatafora J.W."/>
            <person name="Turgeon B.G."/>
            <person name="de Wit P.J.G.M."/>
            <person name="Zhong S."/>
            <person name="Goodwin S.B."/>
            <person name="Grigoriev I.V."/>
        </authorList>
    </citation>
    <scope>NUCLEOTIDE SEQUENCE [LARGE SCALE GENOMIC DNA]</scope>
    <source>
        <strain evidence="2 3">UAMH 10762</strain>
    </source>
</reference>
<proteinExistence type="predicted"/>
<dbReference type="AlphaFoldDB" id="M2LG83"/>
<organism evidence="2 3">
    <name type="scientific">Baudoinia panamericana (strain UAMH 10762)</name>
    <name type="common">Angels' share fungus</name>
    <name type="synonym">Baudoinia compniacensis (strain UAMH 10762)</name>
    <dbReference type="NCBI Taxonomy" id="717646"/>
    <lineage>
        <taxon>Eukaryota</taxon>
        <taxon>Fungi</taxon>
        <taxon>Dikarya</taxon>
        <taxon>Ascomycota</taxon>
        <taxon>Pezizomycotina</taxon>
        <taxon>Dothideomycetes</taxon>
        <taxon>Dothideomycetidae</taxon>
        <taxon>Mycosphaerellales</taxon>
        <taxon>Teratosphaeriaceae</taxon>
        <taxon>Baudoinia</taxon>
    </lineage>
</organism>
<name>M2LG83_BAUPA</name>
<dbReference type="EMBL" id="KB445561">
    <property type="protein sequence ID" value="EMC93047.1"/>
    <property type="molecule type" value="Genomic_DNA"/>
</dbReference>
<dbReference type="OrthoDB" id="514070at2759"/>
<protein>
    <recommendedName>
        <fullName evidence="4">Impact N-terminal domain-containing protein</fullName>
    </recommendedName>
</protein>
<feature type="region of interest" description="Disordered" evidence="1">
    <location>
        <begin position="75"/>
        <end position="99"/>
    </location>
</feature>